<feature type="region of interest" description="Disordered" evidence="5">
    <location>
        <begin position="406"/>
        <end position="432"/>
    </location>
</feature>
<keyword evidence="2 3" id="KW-0040">ANK repeat</keyword>
<dbReference type="PROSITE" id="PS50009">
    <property type="entry name" value="RASGEF_CAT"/>
    <property type="match status" value="1"/>
</dbReference>
<dbReference type="SMART" id="SM00147">
    <property type="entry name" value="RasGEF"/>
    <property type="match status" value="1"/>
</dbReference>
<dbReference type="SMART" id="SM00248">
    <property type="entry name" value="ANK"/>
    <property type="match status" value="10"/>
</dbReference>
<dbReference type="InterPro" id="IPR001895">
    <property type="entry name" value="RASGEF_cat_dom"/>
</dbReference>
<feature type="compositionally biased region" description="Acidic residues" evidence="5">
    <location>
        <begin position="726"/>
        <end position="750"/>
    </location>
</feature>
<feature type="repeat" description="ANK" evidence="3">
    <location>
        <begin position="184"/>
        <end position="216"/>
    </location>
</feature>
<evidence type="ECO:0000313" key="8">
    <source>
        <dbReference type="EMBL" id="KAJ3442437.1"/>
    </source>
</evidence>
<accession>A0AAV7ZKA2</accession>
<feature type="repeat" description="ANK" evidence="3">
    <location>
        <begin position="283"/>
        <end position="315"/>
    </location>
</feature>
<protein>
    <submittedName>
        <fullName evidence="8">Ankyrin repeat ph and sec7 domain containing protein secg-related</fullName>
    </submittedName>
</protein>
<dbReference type="GO" id="GO:0005085">
    <property type="term" value="F:guanyl-nucleotide exchange factor activity"/>
    <property type="evidence" value="ECO:0007669"/>
    <property type="project" value="UniProtKB-KW"/>
</dbReference>
<dbReference type="PROSITE" id="PS50212">
    <property type="entry name" value="RASGEF_NTER"/>
    <property type="match status" value="1"/>
</dbReference>
<name>A0AAV7ZKA2_9EUKA</name>
<feature type="domain" description="Ras-GEF" evidence="6">
    <location>
        <begin position="874"/>
        <end position="1101"/>
    </location>
</feature>
<feature type="repeat" description="ANK" evidence="3">
    <location>
        <begin position="86"/>
        <end position="118"/>
    </location>
</feature>
<keyword evidence="4" id="KW-0344">Guanine-nucleotide releasing factor</keyword>
<feature type="repeat" description="ANK" evidence="3">
    <location>
        <begin position="119"/>
        <end position="151"/>
    </location>
</feature>
<dbReference type="InterPro" id="IPR036964">
    <property type="entry name" value="RASGEF_cat_dom_sf"/>
</dbReference>
<feature type="domain" description="N-terminal Ras-GEF" evidence="7">
    <location>
        <begin position="555"/>
        <end position="686"/>
    </location>
</feature>
<evidence type="ECO:0000256" key="1">
    <source>
        <dbReference type="ARBA" id="ARBA00022737"/>
    </source>
</evidence>
<dbReference type="PANTHER" id="PTHR24123:SF33">
    <property type="entry name" value="PROTEIN HOS4"/>
    <property type="match status" value="1"/>
</dbReference>
<keyword evidence="1" id="KW-0677">Repeat</keyword>
<feature type="compositionally biased region" description="Acidic residues" evidence="5">
    <location>
        <begin position="761"/>
        <end position="775"/>
    </location>
</feature>
<dbReference type="Pfam" id="PF12796">
    <property type="entry name" value="Ank_2"/>
    <property type="match status" value="3"/>
</dbReference>
<dbReference type="Pfam" id="PF00618">
    <property type="entry name" value="RasGEF_N"/>
    <property type="match status" value="1"/>
</dbReference>
<evidence type="ECO:0000256" key="4">
    <source>
        <dbReference type="PROSITE-ProRule" id="PRU00168"/>
    </source>
</evidence>
<feature type="repeat" description="ANK" evidence="3">
    <location>
        <begin position="217"/>
        <end position="249"/>
    </location>
</feature>
<dbReference type="Proteomes" id="UP001146793">
    <property type="component" value="Unassembled WGS sequence"/>
</dbReference>
<evidence type="ECO:0000259" key="6">
    <source>
        <dbReference type="PROSITE" id="PS50009"/>
    </source>
</evidence>
<dbReference type="Gene3D" id="1.10.840.10">
    <property type="entry name" value="Ras guanine-nucleotide exchange factors catalytic domain"/>
    <property type="match status" value="1"/>
</dbReference>
<dbReference type="PANTHER" id="PTHR24123">
    <property type="entry name" value="ANKYRIN REPEAT-CONTAINING"/>
    <property type="match status" value="1"/>
</dbReference>
<evidence type="ECO:0000256" key="3">
    <source>
        <dbReference type="PROSITE-ProRule" id="PRU00023"/>
    </source>
</evidence>
<feature type="region of interest" description="Disordered" evidence="5">
    <location>
        <begin position="717"/>
        <end position="817"/>
    </location>
</feature>
<reference evidence="8" key="1">
    <citation type="submission" date="2022-08" db="EMBL/GenBank/DDBJ databases">
        <title>Novel sulphate-reducing endosymbionts in the free-living metamonad Anaeramoeba.</title>
        <authorList>
            <person name="Jerlstrom-Hultqvist J."/>
            <person name="Cepicka I."/>
            <person name="Gallot-Lavallee L."/>
            <person name="Salas-Leiva D."/>
            <person name="Curtis B.A."/>
            <person name="Zahonova K."/>
            <person name="Pipaliya S."/>
            <person name="Dacks J."/>
            <person name="Roger A.J."/>
        </authorList>
    </citation>
    <scope>NUCLEOTIDE SEQUENCE</scope>
    <source>
        <strain evidence="8">Busselton2</strain>
    </source>
</reference>
<dbReference type="GO" id="GO:0007264">
    <property type="term" value="P:small GTPase-mediated signal transduction"/>
    <property type="evidence" value="ECO:0007669"/>
    <property type="project" value="InterPro"/>
</dbReference>
<comment type="caution">
    <text evidence="8">The sequence shown here is derived from an EMBL/GenBank/DDBJ whole genome shotgun (WGS) entry which is preliminary data.</text>
</comment>
<feature type="repeat" description="ANK" evidence="3">
    <location>
        <begin position="487"/>
        <end position="519"/>
    </location>
</feature>
<evidence type="ECO:0000256" key="2">
    <source>
        <dbReference type="ARBA" id="ARBA00023043"/>
    </source>
</evidence>
<dbReference type="PRINTS" id="PR01415">
    <property type="entry name" value="ANKYRIN"/>
</dbReference>
<feature type="compositionally biased region" description="Basic residues" evidence="5">
    <location>
        <begin position="788"/>
        <end position="813"/>
    </location>
</feature>
<dbReference type="InterPro" id="IPR000651">
    <property type="entry name" value="Ras-like_Gua-exchang_fac_N"/>
</dbReference>
<dbReference type="EMBL" id="JANTQA010000026">
    <property type="protein sequence ID" value="KAJ3442437.1"/>
    <property type="molecule type" value="Genomic_DNA"/>
</dbReference>
<gene>
    <name evidence="8" type="ORF">M0812_12172</name>
</gene>
<dbReference type="InterPro" id="IPR051165">
    <property type="entry name" value="Multifunctional_ANK_Repeat"/>
</dbReference>
<dbReference type="AlphaFoldDB" id="A0AAV7ZKA2"/>
<sequence length="1104" mass="127780">MSKRKQKKNRKQQLNPLLWYLCIVGDDKRLSLLLASVNAKKENLLHSKSPTGDTGLHYCVSGVKPHFKCLYLMLSYRSNPNTKNKMDFSPLHIACAKGFTKCVSELLENGSDPDLVTKQGYRPIHYATMGGHIECVELLIKKKSKLTTQNDKMSLLMLAAKYGFSQLVVLLIKSGCGVNFQSFDGTTALHIAAENGHNKCCKLLIENGANVHSLNVRYHTPLHLATKKQHLTTVKLLIQYGSDLNSRDRNLETPLHISVRSSNLKLSQILLDSRAIPHLKNFKGQTPLHLAANNGDTNLFILLVDREANLFEPDNSGNGPYNYLLKRGHNDLLLIAFDVCLINAAFFNFQDIVEKLLNMGADPNGSNFCSYIKKQMQSTLTTKNTQMQNKNKGNLSSHVKKSSPLAFPDQNLNETNSDNSNVNNHNNETSLNMDDYNEKGTEKINDFSFLNNRFSNSIVSSIFGQNIQITEKLIACLGNINTLDLFTGDTCLHKAVMTNNIRIIKFCLERGVEQFNKNKAGLTAKQLANKLSLTKCNKYLHQAEEIYINLLPGDKTPRVICGTTDRAIERFLINQEFDSKFCYYFLFMHRYFCDTENLIQLFIDLFLNTKEFIENCLYFFLKTKNKINFVRSRIIKIFQLWIEKIHTDFIQDKEKIKNLLIPFLNSNLKNYENMIKPILDNYKLANIPFKKEVSKSLGNFDTVNLFIENTMMNKKLAKKSNKKEENDNDNNNDDDDDDDDDDFDDNDIVNEVDTSKKEQNGNEENEEKENDDDQVIDGNGKKEEKKDNKKPKSKGNNKKMKRSKPKKSKKKITKQSNYSKSSKFYATLGHITNIKQLQSLEKQLDSRPKSLITNSMRKKIAKKKKNMDFLMEINPLELARQISLIEFKYYSKIGIIEFKNWTLVSQKIENKKQFPNFYKYDQHSHCFIHWIIYQVVKEKKKSKRIKRLIRLIEIAKHLRELKNFSTLIQILEAFTHTPLARLIDTWNKIGKYSKILNDLKKEVVELLLQSQYKAFFLQTPPPCIPHLENFLDDLIDLDLKNKTKIGKIIHFDNYRRQFELLELVKKFQSTPYNFEPIKEIQKEFDKIKLVPFKRLSTLSFMCKK</sequence>
<dbReference type="InterPro" id="IPR036770">
    <property type="entry name" value="Ankyrin_rpt-contain_sf"/>
</dbReference>
<dbReference type="InterPro" id="IPR023578">
    <property type="entry name" value="Ras_GEF_dom_sf"/>
</dbReference>
<dbReference type="Gene3D" id="1.25.40.20">
    <property type="entry name" value="Ankyrin repeat-containing domain"/>
    <property type="match status" value="4"/>
</dbReference>
<dbReference type="PROSITE" id="PS50088">
    <property type="entry name" value="ANK_REPEAT"/>
    <property type="match status" value="6"/>
</dbReference>
<evidence type="ECO:0000313" key="9">
    <source>
        <dbReference type="Proteomes" id="UP001146793"/>
    </source>
</evidence>
<evidence type="ECO:0000256" key="5">
    <source>
        <dbReference type="SAM" id="MobiDB-lite"/>
    </source>
</evidence>
<organism evidence="8 9">
    <name type="scientific">Anaeramoeba flamelloides</name>
    <dbReference type="NCBI Taxonomy" id="1746091"/>
    <lineage>
        <taxon>Eukaryota</taxon>
        <taxon>Metamonada</taxon>
        <taxon>Anaeramoebidae</taxon>
        <taxon>Anaeramoeba</taxon>
    </lineage>
</organism>
<dbReference type="PROSITE" id="PS50297">
    <property type="entry name" value="ANK_REP_REGION"/>
    <property type="match status" value="6"/>
</dbReference>
<dbReference type="Gene3D" id="1.20.870.10">
    <property type="entry name" value="Son of sevenless (SoS) protein Chain: S domain 1"/>
    <property type="match status" value="1"/>
</dbReference>
<dbReference type="InterPro" id="IPR002110">
    <property type="entry name" value="Ankyrin_rpt"/>
</dbReference>
<dbReference type="Pfam" id="PF00023">
    <property type="entry name" value="Ank"/>
    <property type="match status" value="1"/>
</dbReference>
<dbReference type="SUPFAM" id="SSF48403">
    <property type="entry name" value="Ankyrin repeat"/>
    <property type="match status" value="2"/>
</dbReference>
<proteinExistence type="predicted"/>
<dbReference type="Pfam" id="PF00617">
    <property type="entry name" value="RasGEF"/>
    <property type="match status" value="1"/>
</dbReference>
<feature type="compositionally biased region" description="Low complexity" evidence="5">
    <location>
        <begin position="411"/>
        <end position="432"/>
    </location>
</feature>
<evidence type="ECO:0000259" key="7">
    <source>
        <dbReference type="PROSITE" id="PS50212"/>
    </source>
</evidence>
<dbReference type="SUPFAM" id="SSF48366">
    <property type="entry name" value="Ras GEF"/>
    <property type="match status" value="1"/>
</dbReference>